<dbReference type="GeneID" id="64572558"/>
<organism evidence="3 4">
    <name type="scientific">Dekkera bruxellensis</name>
    <name type="common">Brettanomyces custersii</name>
    <dbReference type="NCBI Taxonomy" id="5007"/>
    <lineage>
        <taxon>Eukaryota</taxon>
        <taxon>Fungi</taxon>
        <taxon>Dikarya</taxon>
        <taxon>Ascomycota</taxon>
        <taxon>Saccharomycotina</taxon>
        <taxon>Pichiomycetes</taxon>
        <taxon>Pichiales</taxon>
        <taxon>Pichiaceae</taxon>
        <taxon>Brettanomyces</taxon>
    </lineage>
</organism>
<dbReference type="Proteomes" id="UP000663131">
    <property type="component" value="Chromosome 8"/>
</dbReference>
<evidence type="ECO:0000259" key="2">
    <source>
        <dbReference type="Pfam" id="PF09791"/>
    </source>
</evidence>
<feature type="domain" description="Oxidoreductase-like" evidence="2">
    <location>
        <begin position="107"/>
        <end position="149"/>
    </location>
</feature>
<proteinExistence type="predicted"/>
<dbReference type="PANTHER" id="PTHR21193:SF3">
    <property type="entry name" value="OXIDOREDUCTASE-LIKE DOMAIN-CONTAINING PROTEIN 1"/>
    <property type="match status" value="1"/>
</dbReference>
<protein>
    <recommendedName>
        <fullName evidence="2">Oxidoreductase-like domain-containing protein</fullName>
    </recommendedName>
</protein>
<feature type="compositionally biased region" description="Basic and acidic residues" evidence="1">
    <location>
        <begin position="217"/>
        <end position="228"/>
    </location>
</feature>
<dbReference type="InterPro" id="IPR039251">
    <property type="entry name" value="OXLD1"/>
</dbReference>
<feature type="region of interest" description="Disordered" evidence="1">
    <location>
        <begin position="217"/>
        <end position="242"/>
    </location>
</feature>
<gene>
    <name evidence="3" type="ORF">BRETT_000633</name>
</gene>
<dbReference type="RefSeq" id="XP_041137412.1">
    <property type="nucleotide sequence ID" value="XM_041279198.1"/>
</dbReference>
<dbReference type="Pfam" id="PF09791">
    <property type="entry name" value="Oxidored-like"/>
    <property type="match status" value="1"/>
</dbReference>
<evidence type="ECO:0000256" key="1">
    <source>
        <dbReference type="SAM" id="MobiDB-lite"/>
    </source>
</evidence>
<evidence type="ECO:0000313" key="4">
    <source>
        <dbReference type="Proteomes" id="UP000663131"/>
    </source>
</evidence>
<dbReference type="EMBL" id="CP063136">
    <property type="protein sequence ID" value="QOU20919.1"/>
    <property type="molecule type" value="Genomic_DNA"/>
</dbReference>
<dbReference type="InterPro" id="IPR019180">
    <property type="entry name" value="Oxidoreductase-like_N"/>
</dbReference>
<sequence>MTYIKQITRFRGGSQNLPSIRLIREYSSSSKFKFYDIWLPHAKYALSQEDDAIIRRQKEQRERPQVMVFDPLNGVQPPSYDDIFSDKNESAKSSRRDVSYKDIYKLIAGIRVPKKPIEPDSCCMSGCINCVWDLFNEDLQYWKAKTQEAVKALEKQENNIKEKWPLNFDPPPGNLPLKYIPKKLWGERGEQHVKYEIPIGLKVLQEFEEKKREAKLARAQKEEAEKKRNVQRKVGGNVSDESRIKPSGFEHCVKVFRKNTQEANM</sequence>
<accession>A0A871R4W4</accession>
<evidence type="ECO:0000313" key="3">
    <source>
        <dbReference type="EMBL" id="QOU20919.1"/>
    </source>
</evidence>
<name>A0A871R4W4_DEKBR</name>
<reference evidence="3" key="2">
    <citation type="journal article" name="BMC Genomics">
        <title>New genome assemblies reveal patterns of domestication and adaptation across Brettanomyces (Dekkera) species.</title>
        <authorList>
            <person name="Roach M.J."/>
            <person name="Borneman A.R."/>
        </authorList>
    </citation>
    <scope>NUCLEOTIDE SEQUENCE</scope>
    <source>
        <strain evidence="3">UCD 2041</strain>
    </source>
</reference>
<reference evidence="3" key="1">
    <citation type="submission" date="2020-10" db="EMBL/GenBank/DDBJ databases">
        <authorList>
            <person name="Palmer J.M."/>
        </authorList>
    </citation>
    <scope>NUCLEOTIDE SEQUENCE</scope>
    <source>
        <strain evidence="3">UCD 2041</strain>
    </source>
</reference>
<dbReference type="OrthoDB" id="10064411at2759"/>
<dbReference type="GO" id="GO:0005739">
    <property type="term" value="C:mitochondrion"/>
    <property type="evidence" value="ECO:0007669"/>
    <property type="project" value="TreeGrafter"/>
</dbReference>
<dbReference type="AlphaFoldDB" id="A0A871R4W4"/>
<dbReference type="PANTHER" id="PTHR21193">
    <property type="entry name" value="OXIDOREDUCTASE-LIKE DOMAIN-CONTAINING PROTEIN 1"/>
    <property type="match status" value="1"/>
</dbReference>
<dbReference type="KEGG" id="bbrx:BRETT_000633"/>